<evidence type="ECO:0000259" key="1">
    <source>
        <dbReference type="PROSITE" id="PS51832"/>
    </source>
</evidence>
<dbReference type="PROSITE" id="PS51832">
    <property type="entry name" value="HD_GYP"/>
    <property type="match status" value="1"/>
</dbReference>
<dbReference type="RefSeq" id="WP_244713021.1">
    <property type="nucleotide sequence ID" value="NZ_CP095073.1"/>
</dbReference>
<dbReference type="PANTHER" id="PTHR43155">
    <property type="entry name" value="CYCLIC DI-GMP PHOSPHODIESTERASE PA4108-RELATED"/>
    <property type="match status" value="1"/>
</dbReference>
<dbReference type="SUPFAM" id="SSF109604">
    <property type="entry name" value="HD-domain/PDEase-like"/>
    <property type="match status" value="1"/>
</dbReference>
<organism evidence="2 3">
    <name type="scientific">Halobacillus salinarum</name>
    <dbReference type="NCBI Taxonomy" id="2932257"/>
    <lineage>
        <taxon>Bacteria</taxon>
        <taxon>Bacillati</taxon>
        <taxon>Bacillota</taxon>
        <taxon>Bacilli</taxon>
        <taxon>Bacillales</taxon>
        <taxon>Bacillaceae</taxon>
        <taxon>Halobacillus</taxon>
    </lineage>
</organism>
<dbReference type="Proteomes" id="UP000831787">
    <property type="component" value="Chromosome"/>
</dbReference>
<evidence type="ECO:0000313" key="2">
    <source>
        <dbReference type="EMBL" id="UOQ46035.1"/>
    </source>
</evidence>
<dbReference type="InterPro" id="IPR003607">
    <property type="entry name" value="HD/PDEase_dom"/>
</dbReference>
<dbReference type="Pfam" id="PF13487">
    <property type="entry name" value="HD_5"/>
    <property type="match status" value="1"/>
</dbReference>
<dbReference type="CDD" id="cd00077">
    <property type="entry name" value="HDc"/>
    <property type="match status" value="1"/>
</dbReference>
<proteinExistence type="predicted"/>
<feature type="domain" description="HD-GYP" evidence="1">
    <location>
        <begin position="113"/>
        <end position="309"/>
    </location>
</feature>
<reference evidence="2 3" key="1">
    <citation type="submission" date="2022-04" db="EMBL/GenBank/DDBJ databases">
        <title>Halobacillus sp. isolated from saltern.</title>
        <authorList>
            <person name="Won M."/>
            <person name="Lee C.-M."/>
            <person name="Woen H.-Y."/>
            <person name="Kwon S.-W."/>
        </authorList>
    </citation>
    <scope>NUCLEOTIDE SEQUENCE [LARGE SCALE GENOMIC DNA]</scope>
    <source>
        <strain evidence="2 3">SSBR10-3</strain>
    </source>
</reference>
<keyword evidence="3" id="KW-1185">Reference proteome</keyword>
<dbReference type="InterPro" id="IPR006675">
    <property type="entry name" value="HDIG_dom"/>
</dbReference>
<dbReference type="Gene3D" id="1.10.3210.10">
    <property type="entry name" value="Hypothetical protein af1432"/>
    <property type="match status" value="1"/>
</dbReference>
<accession>A0ABY4ENS5</accession>
<name>A0ABY4ENS5_9BACI</name>
<sequence length="364" mass="40974">MRLIETKALQPGQELAKPIYNDGGQALLKPGVTMTPLLIQKLMDYSITYVYIEDAATEDIISQYPITDALRNEAVASIKTAFQEVFKSDQMNRGFVFDKIGSQMMDVVRSIIHELSLHKEVISLLSDVFVYDEYIFSHSLNVTMYSLALGMELNLHRNKLEEIGLGAILHDVGKIEVPRDILHKPAKLTKEEFTVVKNHTDAGFQILRNAATIPLTAAHCAYQHHERLDGSGYPRGLVEEDIHLYGKLLAVADVFDAVTSNRSYRPAMLPHEGLEILYAGSGSLFDQRMVEAFRRCIAVYPNGLTVELNDGRTGVVVRQNPYLCDRPVVRIFEEKRNPVTAKYEIDLSEQLNLVVKNCDTTFLS</sequence>
<dbReference type="PANTHER" id="PTHR43155:SF2">
    <property type="entry name" value="CYCLIC DI-GMP PHOSPHODIESTERASE PA4108"/>
    <property type="match status" value="1"/>
</dbReference>
<protein>
    <submittedName>
        <fullName evidence="2">HD-GYP domain-containing protein</fullName>
    </submittedName>
</protein>
<dbReference type="InterPro" id="IPR037522">
    <property type="entry name" value="HD_GYP_dom"/>
</dbReference>
<gene>
    <name evidence="2" type="ORF">MUN89_09010</name>
</gene>
<dbReference type="EMBL" id="CP095073">
    <property type="protein sequence ID" value="UOQ46035.1"/>
    <property type="molecule type" value="Genomic_DNA"/>
</dbReference>
<dbReference type="SMART" id="SM00471">
    <property type="entry name" value="HDc"/>
    <property type="match status" value="1"/>
</dbReference>
<dbReference type="NCBIfam" id="TIGR00277">
    <property type="entry name" value="HDIG"/>
    <property type="match status" value="1"/>
</dbReference>
<evidence type="ECO:0000313" key="3">
    <source>
        <dbReference type="Proteomes" id="UP000831787"/>
    </source>
</evidence>